<sequence length="278" mass="31497">MARATRAKPPRMEQERPVNKVIKRPARGYHKFRNGILNVKPKGGEKAITKTNQSSPLLRLPAEIRNKIWALSLGGQVMRLLGSVPNGSRRVIALSSTERSGVALLRVCRQIYAEAAGMPLSLNTFSYYQHPAVSLFKYFKPHQRKQITSVRADLDGITFETSGGLDLDWTRRLFEFLPALKTYRLCVFKEDTTSPANSHKGGVIERIVYKRIKSLALGAAINFGVEYIAQDLRTFNSESIEIQWQVVHYQILDRQTVDRFLSPPAQGLRVNNGVNFWE</sequence>
<dbReference type="PANTHER" id="PTHR38790">
    <property type="entry name" value="2EXR DOMAIN-CONTAINING PROTEIN-RELATED"/>
    <property type="match status" value="1"/>
</dbReference>
<name>E4ZVL1_LEPMJ</name>
<organism evidence="3">
    <name type="scientific">Leptosphaeria maculans (strain JN3 / isolate v23.1.3 / race Av1-4-5-6-7-8)</name>
    <name type="common">Blackleg fungus</name>
    <name type="synonym">Phoma lingam</name>
    <dbReference type="NCBI Taxonomy" id="985895"/>
    <lineage>
        <taxon>Eukaryota</taxon>
        <taxon>Fungi</taxon>
        <taxon>Dikarya</taxon>
        <taxon>Ascomycota</taxon>
        <taxon>Pezizomycotina</taxon>
        <taxon>Dothideomycetes</taxon>
        <taxon>Pleosporomycetidae</taxon>
        <taxon>Pleosporales</taxon>
        <taxon>Pleosporineae</taxon>
        <taxon>Leptosphaeriaceae</taxon>
        <taxon>Plenodomus</taxon>
        <taxon>Plenodomus lingam/Leptosphaeria maculans species complex</taxon>
    </lineage>
</organism>
<dbReference type="eggNOG" id="ENOG502T4R1">
    <property type="taxonomic scope" value="Eukaryota"/>
</dbReference>
<dbReference type="Pfam" id="PF20150">
    <property type="entry name" value="2EXR"/>
    <property type="match status" value="1"/>
</dbReference>
<dbReference type="VEuPathDB" id="FungiDB:LEMA_P027890.1"/>
<feature type="domain" description="2EXR" evidence="1">
    <location>
        <begin position="59"/>
        <end position="127"/>
    </location>
</feature>
<dbReference type="HOGENOM" id="CLU_1001412_0_0_1"/>
<reference evidence="3" key="1">
    <citation type="journal article" date="2011" name="Nat. Commun.">
        <title>Effector diversification within compartments of the Leptosphaeria maculans genome affected by Repeat-Induced Point mutations.</title>
        <authorList>
            <person name="Rouxel T."/>
            <person name="Grandaubert J."/>
            <person name="Hane J.K."/>
            <person name="Hoede C."/>
            <person name="van de Wouw A.P."/>
            <person name="Couloux A."/>
            <person name="Dominguez V."/>
            <person name="Anthouard V."/>
            <person name="Bally P."/>
            <person name="Bourras S."/>
            <person name="Cozijnsen A.J."/>
            <person name="Ciuffetti L.M."/>
            <person name="Degrave A."/>
            <person name="Dilmaghani A."/>
            <person name="Duret L."/>
            <person name="Fudal I."/>
            <person name="Goodwin S.B."/>
            <person name="Gout L."/>
            <person name="Glaser N."/>
            <person name="Linglin J."/>
            <person name="Kema G.H.J."/>
            <person name="Lapalu N."/>
            <person name="Lawrence C.B."/>
            <person name="May K."/>
            <person name="Meyer M."/>
            <person name="Ollivier B."/>
            <person name="Poulain J."/>
            <person name="Schoch C.L."/>
            <person name="Simon A."/>
            <person name="Spatafora J.W."/>
            <person name="Stachowiak A."/>
            <person name="Turgeon B.G."/>
            <person name="Tyler B.M."/>
            <person name="Vincent D."/>
            <person name="Weissenbach J."/>
            <person name="Amselem J."/>
            <person name="Quesneville H."/>
            <person name="Oliver R.P."/>
            <person name="Wincker P."/>
            <person name="Balesdent M.-H."/>
            <person name="Howlett B.J."/>
        </authorList>
    </citation>
    <scope>NUCLEOTIDE SEQUENCE [LARGE SCALE GENOMIC DNA]</scope>
    <source>
        <strain evidence="3">JN3 / isolate v23.1.3 / race Av1-4-5-6-7-8</strain>
    </source>
</reference>
<gene>
    <name evidence="2" type="ORF">LEMA_P027890.1</name>
</gene>
<keyword evidence="3" id="KW-1185">Reference proteome</keyword>
<evidence type="ECO:0000313" key="3">
    <source>
        <dbReference type="Proteomes" id="UP000002668"/>
    </source>
</evidence>
<dbReference type="InParanoid" id="E4ZVL1"/>
<proteinExistence type="predicted"/>
<dbReference type="InterPro" id="IPR045518">
    <property type="entry name" value="2EXR"/>
</dbReference>
<dbReference type="AlphaFoldDB" id="E4ZVL1"/>
<protein>
    <submittedName>
        <fullName evidence="2">Predicted protein</fullName>
    </submittedName>
</protein>
<evidence type="ECO:0000259" key="1">
    <source>
        <dbReference type="Pfam" id="PF20150"/>
    </source>
</evidence>
<accession>E4ZVL1</accession>
<dbReference type="Proteomes" id="UP000002668">
    <property type="component" value="Genome"/>
</dbReference>
<dbReference type="EMBL" id="FP929127">
    <property type="protein sequence ID" value="CBX95637.1"/>
    <property type="molecule type" value="Genomic_DNA"/>
</dbReference>
<dbReference type="PANTHER" id="PTHR38790:SF4">
    <property type="entry name" value="2EXR DOMAIN-CONTAINING PROTEIN"/>
    <property type="match status" value="1"/>
</dbReference>
<dbReference type="OrthoDB" id="5413827at2759"/>
<evidence type="ECO:0000313" key="2">
    <source>
        <dbReference type="EMBL" id="CBX95637.1"/>
    </source>
</evidence>